<protein>
    <recommendedName>
        <fullName evidence="4">ABC transporter permease</fullName>
    </recommendedName>
</protein>
<feature type="transmembrane region" description="Helical" evidence="1">
    <location>
        <begin position="91"/>
        <end position="114"/>
    </location>
</feature>
<organism evidence="2 3">
    <name type="scientific">Neisseria oralis</name>
    <dbReference type="NCBI Taxonomy" id="1107316"/>
    <lineage>
        <taxon>Bacteria</taxon>
        <taxon>Pseudomonadati</taxon>
        <taxon>Pseudomonadota</taxon>
        <taxon>Betaproteobacteria</taxon>
        <taxon>Neisseriales</taxon>
        <taxon>Neisseriaceae</taxon>
        <taxon>Neisseria</taxon>
    </lineage>
</organism>
<evidence type="ECO:0008006" key="4">
    <source>
        <dbReference type="Google" id="ProtNLM"/>
    </source>
</evidence>
<keyword evidence="1" id="KW-0472">Membrane</keyword>
<name>A0ABW8Q2X7_9NEIS</name>
<evidence type="ECO:0000313" key="2">
    <source>
        <dbReference type="EMBL" id="MFK7641872.1"/>
    </source>
</evidence>
<feature type="transmembrane region" description="Helical" evidence="1">
    <location>
        <begin position="287"/>
        <end position="315"/>
    </location>
</feature>
<feature type="transmembrane region" description="Helical" evidence="1">
    <location>
        <begin position="255"/>
        <end position="275"/>
    </location>
</feature>
<feature type="transmembrane region" description="Helical" evidence="1">
    <location>
        <begin position="51"/>
        <end position="79"/>
    </location>
</feature>
<sequence length="329" mass="36627">MEHSEQQPVQQTLAQQPRLLETPRRVKASQGIKWISQAWKIYRRNKVKWPVMLLIFLFISMLAQWLGQGLFLLCLYVGISPSQQSNTSFSIFSILFLLAAPLLLFLGTWISMLFSGGIMYACNRSAIYGELKFSYLFAAFATKKRAFFIFLLLYLAVTIVVGIAIISFMAAFKSGMITTEPNPAASFLILLIAAVFIIFFISLWMSIWFATCLIMLHDVKPWAAMKMSFTACLRNIPAGIVNILMWIVIYIGLTVGIYTIVGIAGTVIGVFALLFGETAPSFAGAGIVAFGIISYYIVMILSALILAVLVIINIYTAYRNLLTDAPLEN</sequence>
<dbReference type="RefSeq" id="WP_377082179.1">
    <property type="nucleotide sequence ID" value="NZ_JBJGEB010000004.1"/>
</dbReference>
<reference evidence="2 3" key="1">
    <citation type="submission" date="2024-11" db="EMBL/GenBank/DDBJ databases">
        <authorList>
            <person name="Mikucki A.G."/>
            <person name="Kahler C.M."/>
        </authorList>
    </citation>
    <scope>NUCLEOTIDE SEQUENCE [LARGE SCALE GENOMIC DNA]</scope>
    <source>
        <strain evidence="2 3">EXNM717</strain>
    </source>
</reference>
<feature type="transmembrane region" description="Helical" evidence="1">
    <location>
        <begin position="228"/>
        <end position="249"/>
    </location>
</feature>
<keyword evidence="1" id="KW-0812">Transmembrane</keyword>
<proteinExistence type="predicted"/>
<comment type="caution">
    <text evidence="2">The sequence shown here is derived from an EMBL/GenBank/DDBJ whole genome shotgun (WGS) entry which is preliminary data.</text>
</comment>
<dbReference type="EMBL" id="JBJGEB010000004">
    <property type="protein sequence ID" value="MFK7641872.1"/>
    <property type="molecule type" value="Genomic_DNA"/>
</dbReference>
<gene>
    <name evidence="2" type="ORF">ACI43T_05080</name>
</gene>
<evidence type="ECO:0000313" key="3">
    <source>
        <dbReference type="Proteomes" id="UP001621964"/>
    </source>
</evidence>
<keyword evidence="3" id="KW-1185">Reference proteome</keyword>
<keyword evidence="1" id="KW-1133">Transmembrane helix</keyword>
<accession>A0ABW8Q2X7</accession>
<evidence type="ECO:0000256" key="1">
    <source>
        <dbReference type="SAM" id="Phobius"/>
    </source>
</evidence>
<dbReference type="Proteomes" id="UP001621964">
    <property type="component" value="Unassembled WGS sequence"/>
</dbReference>
<feature type="transmembrane region" description="Helical" evidence="1">
    <location>
        <begin position="184"/>
        <end position="216"/>
    </location>
</feature>
<feature type="transmembrane region" description="Helical" evidence="1">
    <location>
        <begin position="146"/>
        <end position="172"/>
    </location>
</feature>